<evidence type="ECO:0000256" key="1">
    <source>
        <dbReference type="SAM" id="Phobius"/>
    </source>
</evidence>
<keyword evidence="3" id="KW-1185">Reference proteome</keyword>
<proteinExistence type="predicted"/>
<dbReference type="Pfam" id="PF05751">
    <property type="entry name" value="FixH"/>
    <property type="match status" value="1"/>
</dbReference>
<protein>
    <submittedName>
        <fullName evidence="2">Nitrogen fixation protein FixH</fullName>
    </submittedName>
</protein>
<name>A0A426QJC9_9GAMM</name>
<dbReference type="Proteomes" id="UP000287798">
    <property type="component" value="Unassembled WGS sequence"/>
</dbReference>
<dbReference type="InterPro" id="IPR008620">
    <property type="entry name" value="FixH"/>
</dbReference>
<organism evidence="2 3">
    <name type="scientific">Thiohalobacter thiocyanaticus</name>
    <dbReference type="NCBI Taxonomy" id="585455"/>
    <lineage>
        <taxon>Bacteria</taxon>
        <taxon>Pseudomonadati</taxon>
        <taxon>Pseudomonadota</taxon>
        <taxon>Gammaproteobacteria</taxon>
        <taxon>Thiohalobacterales</taxon>
        <taxon>Thiohalobacteraceae</taxon>
        <taxon>Thiohalobacter</taxon>
    </lineage>
</organism>
<feature type="transmembrane region" description="Helical" evidence="1">
    <location>
        <begin position="13"/>
        <end position="36"/>
    </location>
</feature>
<keyword evidence="1" id="KW-0472">Membrane</keyword>
<dbReference type="AlphaFoldDB" id="A0A426QJC9"/>
<accession>A0A426QJC9</accession>
<comment type="caution">
    <text evidence="2">The sequence shown here is derived from an EMBL/GenBank/DDBJ whole genome shotgun (WGS) entry which is preliminary data.</text>
</comment>
<gene>
    <name evidence="2" type="ORF">D6C00_07505</name>
</gene>
<sequence>MQTMNPQPWYKQFWPWFLISLPLSAVIGGIATLIIAMQSPNAMVVDDYYKEGLAINETLARERAAADLGLSGLLRHAGGTGRLQLELMIRDGEGALPGHLELRLVHPTLAHKDQTLRLEPGNDGIYVSDMPQLSPGNWHLILSPPDASWRLTGRLVLPQGGQARLTPGV</sequence>
<keyword evidence="1" id="KW-1133">Transmembrane helix</keyword>
<evidence type="ECO:0000313" key="3">
    <source>
        <dbReference type="Proteomes" id="UP000287798"/>
    </source>
</evidence>
<keyword evidence="1" id="KW-0812">Transmembrane</keyword>
<dbReference type="EMBL" id="QZMU01000001">
    <property type="protein sequence ID" value="RRQ21807.1"/>
    <property type="molecule type" value="Genomic_DNA"/>
</dbReference>
<evidence type="ECO:0000313" key="2">
    <source>
        <dbReference type="EMBL" id="RRQ21807.1"/>
    </source>
</evidence>
<reference evidence="2 3" key="1">
    <citation type="journal article" date="2010" name="Int. J. Syst. Evol. Microbiol.">
        <title>Thiohalobacter thiocyanaticus gen. nov., sp. nov., a moderately halophilic, sulfur-oxidizing gammaproteobacterium from hypersaline lakes, that utilizes thiocyanate.</title>
        <authorList>
            <person name="Sorokin D.Y."/>
            <person name="Kovaleva O.L."/>
            <person name="Tourova T.P."/>
            <person name="Muyzer G."/>
        </authorList>
    </citation>
    <scope>NUCLEOTIDE SEQUENCE [LARGE SCALE GENOMIC DNA]</scope>
    <source>
        <strain evidence="2 3">Hrh1</strain>
    </source>
</reference>